<dbReference type="SUPFAM" id="SSF56266">
    <property type="entry name" value="DmpA/ArgJ-like"/>
    <property type="match status" value="1"/>
</dbReference>
<accession>A0A4Y9EPJ6</accession>
<keyword evidence="3" id="KW-1185">Reference proteome</keyword>
<dbReference type="Gene3D" id="3.60.70.12">
    <property type="entry name" value="L-amino peptidase D-ALA esterase/amidase"/>
    <property type="match status" value="1"/>
</dbReference>
<dbReference type="EMBL" id="SIHO01000002">
    <property type="protein sequence ID" value="TFU03640.1"/>
    <property type="molecule type" value="Genomic_DNA"/>
</dbReference>
<proteinExistence type="inferred from homology"/>
<dbReference type="CDD" id="cd02252">
    <property type="entry name" value="nylC_like"/>
    <property type="match status" value="1"/>
</dbReference>
<reference evidence="2 3" key="1">
    <citation type="submission" date="2019-02" db="EMBL/GenBank/DDBJ databases">
        <title>Polymorphobacter sp. isolated from the lake at the Tibet of China.</title>
        <authorList>
            <person name="Li A."/>
        </authorList>
    </citation>
    <scope>NUCLEOTIDE SEQUENCE [LARGE SCALE GENOMIC DNA]</scope>
    <source>
        <strain evidence="2 3">DJ1R-1</strain>
    </source>
</reference>
<dbReference type="AlphaFoldDB" id="A0A4Y9EPJ6"/>
<dbReference type="InterPro" id="IPR005321">
    <property type="entry name" value="Peptidase_S58_DmpA"/>
</dbReference>
<dbReference type="InterPro" id="IPR016117">
    <property type="entry name" value="ArgJ-like_dom_sf"/>
</dbReference>
<dbReference type="OrthoDB" id="9808347at2"/>
<sequence length="300" mass="29757">MSQFPPPEAAASDHFSAVPGISVGHAHDAGIRSGTTVIVPDVPVIMAVDVRGGGPCTRETEALSPHNLVERVHALVLSGGSVFGLAAADAVVFELSQRGVGLAAGARAVPVVPAAGLFDLNNGGDKAWAANPYPALGLAALAALGNDASGPVGAGFGATAGSRPGGIGSVALRWNGYTLGALVAVNSYGEVYTGAPPEGAVPLPKHATGRALAASFNTCIGAFATDAPLTRAQAQRIAVMAQDGLARAVRPIHTPFDGDSIFALSTAAPGTPPVDAVTLAVLGTLAADLVARATRRGVFG</sequence>
<organism evidence="2 3">
    <name type="scientific">Glacieibacterium arshaanense</name>
    <dbReference type="NCBI Taxonomy" id="2511025"/>
    <lineage>
        <taxon>Bacteria</taxon>
        <taxon>Pseudomonadati</taxon>
        <taxon>Pseudomonadota</taxon>
        <taxon>Alphaproteobacteria</taxon>
        <taxon>Sphingomonadales</taxon>
        <taxon>Sphingosinicellaceae</taxon>
        <taxon>Glacieibacterium</taxon>
    </lineage>
</organism>
<evidence type="ECO:0000313" key="3">
    <source>
        <dbReference type="Proteomes" id="UP000297737"/>
    </source>
</evidence>
<dbReference type="Pfam" id="PF03576">
    <property type="entry name" value="Peptidase_S58"/>
    <property type="match status" value="1"/>
</dbReference>
<dbReference type="GO" id="GO:0004177">
    <property type="term" value="F:aminopeptidase activity"/>
    <property type="evidence" value="ECO:0007669"/>
    <property type="project" value="TreeGrafter"/>
</dbReference>
<dbReference type="PANTHER" id="PTHR36512">
    <property type="entry name" value="D-AMINOPEPTIDASE"/>
    <property type="match status" value="1"/>
</dbReference>
<evidence type="ECO:0000313" key="2">
    <source>
        <dbReference type="EMBL" id="TFU03640.1"/>
    </source>
</evidence>
<protein>
    <submittedName>
        <fullName evidence="2">Peptidase S58 family protein</fullName>
    </submittedName>
</protein>
<dbReference type="RefSeq" id="WP_135246233.1">
    <property type="nucleotide sequence ID" value="NZ_SIHO01000002.1"/>
</dbReference>
<dbReference type="Proteomes" id="UP000297737">
    <property type="component" value="Unassembled WGS sequence"/>
</dbReference>
<comment type="similarity">
    <text evidence="1">Belongs to the peptidase S58 family.</text>
</comment>
<evidence type="ECO:0000256" key="1">
    <source>
        <dbReference type="ARBA" id="ARBA00007068"/>
    </source>
</evidence>
<name>A0A4Y9EPJ6_9SPHN</name>
<gene>
    <name evidence="2" type="ORF">EUV02_10840</name>
</gene>
<comment type="caution">
    <text evidence="2">The sequence shown here is derived from an EMBL/GenBank/DDBJ whole genome shotgun (WGS) entry which is preliminary data.</text>
</comment>
<dbReference type="PANTHER" id="PTHR36512:SF3">
    <property type="entry name" value="BLR5678 PROTEIN"/>
    <property type="match status" value="1"/>
</dbReference>